<evidence type="ECO:0008006" key="4">
    <source>
        <dbReference type="Google" id="ProtNLM"/>
    </source>
</evidence>
<gene>
    <name evidence="2" type="ORF">GCM10010347_17340</name>
</gene>
<proteinExistence type="predicted"/>
<reference evidence="3" key="1">
    <citation type="journal article" date="2019" name="Int. J. Syst. Evol. Microbiol.">
        <title>The Global Catalogue of Microorganisms (GCM) 10K type strain sequencing project: providing services to taxonomists for standard genome sequencing and annotation.</title>
        <authorList>
            <consortium name="The Broad Institute Genomics Platform"/>
            <consortium name="The Broad Institute Genome Sequencing Center for Infectious Disease"/>
            <person name="Wu L."/>
            <person name="Ma J."/>
        </authorList>
    </citation>
    <scope>NUCLEOTIDE SEQUENCE [LARGE SCALE GENOMIC DNA]</scope>
    <source>
        <strain evidence="3">JCM 4738</strain>
    </source>
</reference>
<accession>A0ABQ3EN79</accession>
<keyword evidence="3" id="KW-1185">Reference proteome</keyword>
<sequence length="329" mass="34882">MNITEEWPTNSGRVCQAPSVDGWLKERGALWQDAPPFPPRGARAGVPPLPIWYGPDLDAGSVRDCRAGQNVRMRIDLASVAGSPERPNEDWVSAAIPALGGGVVVLLDGVTPPRGDDGCVHGVPWFTARLGGRLAELSGSRRDMPLDRILAEAIRATAAAHGDGCDLSHVRTPQATVVMARWDETQVEHLVLSDSVLLLQAPGGGVAAVVDDRLDRVPRAALRSEATADALRNAEGGFFTAAADPAVAARAVTGRTPRGDVRAVAALTDGASRWTDTFREGDWADCMAVLRKEGAEGLIGRVRAAESDPARPPARHKRHDDASAVYAEL</sequence>
<evidence type="ECO:0000313" key="3">
    <source>
        <dbReference type="Proteomes" id="UP000642673"/>
    </source>
</evidence>
<evidence type="ECO:0000256" key="1">
    <source>
        <dbReference type="SAM" id="MobiDB-lite"/>
    </source>
</evidence>
<evidence type="ECO:0000313" key="2">
    <source>
        <dbReference type="EMBL" id="GHB48062.1"/>
    </source>
</evidence>
<dbReference type="Proteomes" id="UP000642673">
    <property type="component" value="Unassembled WGS sequence"/>
</dbReference>
<name>A0ABQ3EN79_9ACTN</name>
<feature type="region of interest" description="Disordered" evidence="1">
    <location>
        <begin position="303"/>
        <end position="329"/>
    </location>
</feature>
<dbReference type="EMBL" id="BMVP01000002">
    <property type="protein sequence ID" value="GHB48062.1"/>
    <property type="molecule type" value="Genomic_DNA"/>
</dbReference>
<comment type="caution">
    <text evidence="2">The sequence shown here is derived from an EMBL/GenBank/DDBJ whole genome shotgun (WGS) entry which is preliminary data.</text>
</comment>
<organism evidence="2 3">
    <name type="scientific">Streptomyces cirratus</name>
    <dbReference type="NCBI Taxonomy" id="68187"/>
    <lineage>
        <taxon>Bacteria</taxon>
        <taxon>Bacillati</taxon>
        <taxon>Actinomycetota</taxon>
        <taxon>Actinomycetes</taxon>
        <taxon>Kitasatosporales</taxon>
        <taxon>Streptomycetaceae</taxon>
        <taxon>Streptomyces</taxon>
    </lineage>
</organism>
<protein>
    <recommendedName>
        <fullName evidence="4">Protein phosphatase 2C-like protein</fullName>
    </recommendedName>
</protein>